<dbReference type="Pfam" id="PF00990">
    <property type="entry name" value="GGDEF"/>
    <property type="match status" value="1"/>
</dbReference>
<evidence type="ECO:0000259" key="6">
    <source>
        <dbReference type="PROSITE" id="PS50887"/>
    </source>
</evidence>
<dbReference type="InterPro" id="IPR003660">
    <property type="entry name" value="HAMP_dom"/>
</dbReference>
<dbReference type="EC" id="2.7.7.65" evidence="7"/>
<dbReference type="GeneID" id="95377097"/>
<dbReference type="CDD" id="cd12914">
    <property type="entry name" value="PDC1_DGC_like"/>
    <property type="match status" value="1"/>
</dbReference>
<dbReference type="RefSeq" id="WP_042227198.1">
    <property type="nucleotide sequence ID" value="NZ_CP026520.1"/>
</dbReference>
<reference evidence="7 10" key="2">
    <citation type="submission" date="2022-05" db="EMBL/GenBank/DDBJ databases">
        <title>Genome Sequencing of Bee-Associated Microbes.</title>
        <authorList>
            <person name="Dunlap C."/>
        </authorList>
    </citation>
    <scope>NUCLEOTIDE SEQUENCE [LARGE SCALE GENOMIC DNA]</scope>
    <source>
        <strain evidence="7 10">NRRL B-23120</strain>
    </source>
</reference>
<dbReference type="PANTHER" id="PTHR46663">
    <property type="entry name" value="DIGUANYLATE CYCLASE DGCT-RELATED"/>
    <property type="match status" value="1"/>
</dbReference>
<evidence type="ECO:0000313" key="7">
    <source>
        <dbReference type="EMBL" id="MCY9596852.1"/>
    </source>
</evidence>
<protein>
    <submittedName>
        <fullName evidence="8">Diguanylate cyclase</fullName>
        <ecNumber evidence="7">2.7.7.65</ecNumber>
    </submittedName>
</protein>
<evidence type="ECO:0000259" key="5">
    <source>
        <dbReference type="PROSITE" id="PS50885"/>
    </source>
</evidence>
<keyword evidence="4" id="KW-1133">Transmembrane helix</keyword>
<sequence length="550" mass="60432">MSLSLRTTFALVSALVICLLTGVLSTVIGKKTTRQVEESIGISLSQVAYQMADKLDHFMWSRAGEIDVLSELISNREAPGPGDANELRSLLEQLKKSFPSYTWVAFIDPEGKVTASTDGILTGTNIASRPVFTEGKKGRFIGDVHEALLLAKLLPNPSGEPLQFVDISTPVYNKQGQLTGVLAAHLSWEWSREVEATLLQPLKDKMKQLEVLIVSKKENTVLLGPKESLYRPLDTAGIRQAQAGGNGWLTETYPDGHTYLSGYAYGNGYLDYPGLGWSVLVREPADVAFTSVRELKTYITTAGIILSLVFAVLAAFLAGWVVRPLQKITRSADRLRKGESASFPAFTFIREIRILSDSLRNLVDNLTKTEHALDQMSDLALHDKLTGLPNRIALDAYLEQAMRQAKENGTTLTFLYLDLDGFKKVNDSLGHLFGDKLLQQTALRLTQGMSTDSIITRVGGDEFVIVLPTGASAPDPAAIRLAGSILERMNEPFLVDHQALRIGCSIGAAVWPLHHEDPIETMRLADQALYMSKRSGKNRMTFSPDSRENA</sequence>
<dbReference type="GO" id="GO:0007165">
    <property type="term" value="P:signal transduction"/>
    <property type="evidence" value="ECO:0007669"/>
    <property type="project" value="InterPro"/>
</dbReference>
<dbReference type="CDD" id="cd01949">
    <property type="entry name" value="GGDEF"/>
    <property type="match status" value="1"/>
</dbReference>
<dbReference type="Proteomes" id="UP001527202">
    <property type="component" value="Unassembled WGS sequence"/>
</dbReference>
<feature type="domain" description="GGDEF" evidence="6">
    <location>
        <begin position="410"/>
        <end position="545"/>
    </location>
</feature>
<evidence type="ECO:0000313" key="8">
    <source>
        <dbReference type="EMBL" id="QAV19834.1"/>
    </source>
</evidence>
<gene>
    <name evidence="7" type="ORF">M5X16_13815</name>
    <name evidence="8" type="ORF">PC41400_20100</name>
</gene>
<comment type="subcellular location">
    <subcellularLocation>
        <location evidence="1">Cell membrane</location>
    </subcellularLocation>
</comment>
<dbReference type="Gene3D" id="6.10.340.10">
    <property type="match status" value="1"/>
</dbReference>
<feature type="domain" description="HAMP" evidence="5">
    <location>
        <begin position="319"/>
        <end position="371"/>
    </location>
</feature>
<dbReference type="SUPFAM" id="SSF55073">
    <property type="entry name" value="Nucleotide cyclase"/>
    <property type="match status" value="1"/>
</dbReference>
<name>A0A410WZK2_9BACL</name>
<dbReference type="NCBIfam" id="TIGR00254">
    <property type="entry name" value="GGDEF"/>
    <property type="match status" value="1"/>
</dbReference>
<dbReference type="SUPFAM" id="SSF103190">
    <property type="entry name" value="Sensory domain-like"/>
    <property type="match status" value="1"/>
</dbReference>
<dbReference type="InterPro" id="IPR029151">
    <property type="entry name" value="Sensor-like_sf"/>
</dbReference>
<keyword evidence="7" id="KW-0548">Nucleotidyltransferase</keyword>
<feature type="transmembrane region" description="Helical" evidence="4">
    <location>
        <begin position="298"/>
        <end position="322"/>
    </location>
</feature>
<evidence type="ECO:0000256" key="4">
    <source>
        <dbReference type="SAM" id="Phobius"/>
    </source>
</evidence>
<dbReference type="Gene3D" id="3.30.70.270">
    <property type="match status" value="1"/>
</dbReference>
<dbReference type="InterPro" id="IPR043128">
    <property type="entry name" value="Rev_trsase/Diguanyl_cyclase"/>
</dbReference>
<keyword evidence="4" id="KW-0812">Transmembrane</keyword>
<dbReference type="Proteomes" id="UP000288943">
    <property type="component" value="Chromosome"/>
</dbReference>
<dbReference type="GO" id="GO:0005886">
    <property type="term" value="C:plasma membrane"/>
    <property type="evidence" value="ECO:0007669"/>
    <property type="project" value="UniProtKB-SubCell"/>
</dbReference>
<proteinExistence type="predicted"/>
<keyword evidence="3 4" id="KW-0472">Membrane</keyword>
<dbReference type="PROSITE" id="PS50885">
    <property type="entry name" value="HAMP"/>
    <property type="match status" value="1"/>
</dbReference>
<evidence type="ECO:0000313" key="9">
    <source>
        <dbReference type="Proteomes" id="UP000288943"/>
    </source>
</evidence>
<keyword evidence="2" id="KW-1003">Cell membrane</keyword>
<dbReference type="InterPro" id="IPR052163">
    <property type="entry name" value="DGC-Regulatory_Protein"/>
</dbReference>
<dbReference type="Gene3D" id="3.30.450.20">
    <property type="entry name" value="PAS domain"/>
    <property type="match status" value="1"/>
</dbReference>
<dbReference type="KEGG" id="pchi:PC41400_20100"/>
<keyword evidence="10" id="KW-1185">Reference proteome</keyword>
<dbReference type="Pfam" id="PF00672">
    <property type="entry name" value="HAMP"/>
    <property type="match status" value="1"/>
</dbReference>
<dbReference type="OrthoDB" id="9759607at2"/>
<dbReference type="SMART" id="SM00267">
    <property type="entry name" value="GGDEF"/>
    <property type="match status" value="1"/>
</dbReference>
<organism evidence="8 9">
    <name type="scientific">Paenibacillus chitinolyticus</name>
    <dbReference type="NCBI Taxonomy" id="79263"/>
    <lineage>
        <taxon>Bacteria</taxon>
        <taxon>Bacillati</taxon>
        <taxon>Bacillota</taxon>
        <taxon>Bacilli</taxon>
        <taxon>Bacillales</taxon>
        <taxon>Paenibacillaceae</taxon>
        <taxon>Paenibacillus</taxon>
    </lineage>
</organism>
<dbReference type="AlphaFoldDB" id="A0A410WZK2"/>
<keyword evidence="7" id="KW-0808">Transferase</keyword>
<evidence type="ECO:0000256" key="2">
    <source>
        <dbReference type="ARBA" id="ARBA00022475"/>
    </source>
</evidence>
<evidence type="ECO:0000256" key="3">
    <source>
        <dbReference type="ARBA" id="ARBA00023136"/>
    </source>
</evidence>
<accession>A0A410WZK2</accession>
<dbReference type="EMBL" id="JAMDMJ010000015">
    <property type="protein sequence ID" value="MCY9596852.1"/>
    <property type="molecule type" value="Genomic_DNA"/>
</dbReference>
<dbReference type="EMBL" id="CP026520">
    <property type="protein sequence ID" value="QAV19834.1"/>
    <property type="molecule type" value="Genomic_DNA"/>
</dbReference>
<dbReference type="InterPro" id="IPR029787">
    <property type="entry name" value="Nucleotide_cyclase"/>
</dbReference>
<dbReference type="PANTHER" id="PTHR46663:SF2">
    <property type="entry name" value="GGDEF DOMAIN-CONTAINING PROTEIN"/>
    <property type="match status" value="1"/>
</dbReference>
<dbReference type="GO" id="GO:0052621">
    <property type="term" value="F:diguanylate cyclase activity"/>
    <property type="evidence" value="ECO:0007669"/>
    <property type="project" value="UniProtKB-EC"/>
</dbReference>
<evidence type="ECO:0000256" key="1">
    <source>
        <dbReference type="ARBA" id="ARBA00004236"/>
    </source>
</evidence>
<evidence type="ECO:0000313" key="10">
    <source>
        <dbReference type="Proteomes" id="UP001527202"/>
    </source>
</evidence>
<reference evidence="8 9" key="1">
    <citation type="submission" date="2018-01" db="EMBL/GenBank/DDBJ databases">
        <title>The whole genome sequencing and assembly of Paenibacillus chitinolyticus KCCM 41400 strain.</title>
        <authorList>
            <person name="Kim J.-Y."/>
            <person name="Park M.-K."/>
            <person name="Lee Y.-J."/>
            <person name="Yi H."/>
            <person name="Bahn Y.-S."/>
            <person name="Kim J.F."/>
            <person name="Lee D.-W."/>
        </authorList>
    </citation>
    <scope>NUCLEOTIDE SEQUENCE [LARGE SCALE GENOMIC DNA]</scope>
    <source>
        <strain evidence="8 9">KCCM 41400</strain>
    </source>
</reference>
<dbReference type="PROSITE" id="PS50887">
    <property type="entry name" value="GGDEF"/>
    <property type="match status" value="1"/>
</dbReference>
<dbReference type="InterPro" id="IPR000160">
    <property type="entry name" value="GGDEF_dom"/>
</dbReference>